<dbReference type="EMBL" id="RPFJ01000011">
    <property type="protein sequence ID" value="RPD96562.1"/>
    <property type="molecule type" value="Genomic_DNA"/>
</dbReference>
<dbReference type="RefSeq" id="WP_123897821.1">
    <property type="nucleotide sequence ID" value="NZ_RPFJ01000011.1"/>
</dbReference>
<proteinExistence type="predicted"/>
<dbReference type="Pfam" id="PF00932">
    <property type="entry name" value="LTD"/>
    <property type="match status" value="1"/>
</dbReference>
<accession>A0A3N4NJI1</accession>
<feature type="domain" description="LTD" evidence="2">
    <location>
        <begin position="487"/>
        <end position="608"/>
    </location>
</feature>
<dbReference type="SUPFAM" id="SSF74853">
    <property type="entry name" value="Lamin A/C globular tail domain"/>
    <property type="match status" value="1"/>
</dbReference>
<dbReference type="Gene3D" id="2.60.40.1260">
    <property type="entry name" value="Lamin Tail domain"/>
    <property type="match status" value="1"/>
</dbReference>
<keyword evidence="4" id="KW-1185">Reference proteome</keyword>
<organism evidence="3 4">
    <name type="scientific">Aureibaculum marinum</name>
    <dbReference type="NCBI Taxonomy" id="2487930"/>
    <lineage>
        <taxon>Bacteria</taxon>
        <taxon>Pseudomonadati</taxon>
        <taxon>Bacteroidota</taxon>
        <taxon>Flavobacteriia</taxon>
        <taxon>Flavobacteriales</taxon>
        <taxon>Flavobacteriaceae</taxon>
        <taxon>Aureibaculum</taxon>
    </lineage>
</organism>
<evidence type="ECO:0000313" key="3">
    <source>
        <dbReference type="EMBL" id="RPD96562.1"/>
    </source>
</evidence>
<dbReference type="PROSITE" id="PS51257">
    <property type="entry name" value="PROKAR_LIPOPROTEIN"/>
    <property type="match status" value="1"/>
</dbReference>
<evidence type="ECO:0000259" key="2">
    <source>
        <dbReference type="PROSITE" id="PS51841"/>
    </source>
</evidence>
<dbReference type="InterPro" id="IPR043744">
    <property type="entry name" value="DUF5689"/>
</dbReference>
<evidence type="ECO:0000256" key="1">
    <source>
        <dbReference type="SAM" id="MobiDB-lite"/>
    </source>
</evidence>
<protein>
    <submittedName>
        <fullName evidence="3">Lamin tail domain-containing protein</fullName>
    </submittedName>
</protein>
<comment type="caution">
    <text evidence="3">The sequence shown here is derived from an EMBL/GenBank/DDBJ whole genome shotgun (WGS) entry which is preliminary data.</text>
</comment>
<dbReference type="Proteomes" id="UP000270856">
    <property type="component" value="Unassembled WGS sequence"/>
</dbReference>
<dbReference type="PROSITE" id="PS51841">
    <property type="entry name" value="LTD"/>
    <property type="match status" value="1"/>
</dbReference>
<dbReference type="OrthoDB" id="1492759at2"/>
<dbReference type="InterPro" id="IPR036415">
    <property type="entry name" value="Lamin_tail_dom_sf"/>
</dbReference>
<dbReference type="AlphaFoldDB" id="A0A3N4NJI1"/>
<dbReference type="Pfam" id="PF18942">
    <property type="entry name" value="DUF5689"/>
    <property type="match status" value="2"/>
</dbReference>
<feature type="region of interest" description="Disordered" evidence="1">
    <location>
        <begin position="649"/>
        <end position="668"/>
    </location>
</feature>
<dbReference type="InterPro" id="IPR001322">
    <property type="entry name" value="Lamin_tail_dom"/>
</dbReference>
<gene>
    <name evidence="3" type="ORF">EGM88_09345</name>
</gene>
<evidence type="ECO:0000313" key="4">
    <source>
        <dbReference type="Proteomes" id="UP000270856"/>
    </source>
</evidence>
<sequence>MKTIHKYVFFIFLALVSCVQDDDYNIPNTIDCVESVLTPTKTVEEIYNLTTSSTTQYTEADVIEAYVTSNDQSGNFYNELHFQTLDGSRGFSIPVDVPDLYTIFNPGRKVSINLKNTFTQLNFESLEIGNLYVDERTKEESIGKITATNFKNVLVKTCDVVDEEQLVNKITLSEITDAHLNTLIELKDVQFEDAALGKTLYDTNTDSGGGTNYLIEDISTASISFRTSAFANFGTTEVPSGNGTIRGVLTKFSNTYQILIRSIEDVQLNNDRKRIGFAESISGTKVTIADVRALFTGTDSKITDDIYIEGVITMSGIDQNNMSDRNAFIQDESGAIALRFSSTGSLRSGYQVKINLKDVVLGSLRGLLQANITQYKHVLFVADNVTLPTPTPINIEDLNTGNYEAQLISIDNVQFEEEEGTYKGSIPITDCKKTVEVLTVSTATFANEEYPTGNGKIIGIASTYTDPVLLLKNLEGTIDMTTTRCVPTGDITNKVFISEIADPDNNANARFIEIYNADSKPIDLTAWTLNRYTNDSETVSSSMDLTGITLAVGQAFVIAVNDVEFEATYGFAPDMDGTSTGPAGSNGDDNITLVDPNGTVIDIFGVIGFDGSGTDHEFEDGRALRNTSVTEGNPVYTISEWQIWNDTGAAGTTKLPQNAPEDFTPGVR</sequence>
<reference evidence="3 4" key="1">
    <citation type="submission" date="2018-11" db="EMBL/GenBank/DDBJ databases">
        <title>Aureibaculum marinum gen. nov., sp. nov., a member of the family Flavobacteriaceae isolated from the Bohai Sea.</title>
        <authorList>
            <person name="Ji X."/>
        </authorList>
    </citation>
    <scope>NUCLEOTIDE SEQUENCE [LARGE SCALE GENOMIC DNA]</scope>
    <source>
        <strain evidence="3 4">BH-SD17</strain>
    </source>
</reference>
<name>A0A3N4NJI1_9FLAO</name>